<evidence type="ECO:0000313" key="10">
    <source>
        <dbReference type="EMBL" id="RPB19863.1"/>
    </source>
</evidence>
<comment type="similarity">
    <text evidence="8">Belongs to the splicing factor SR family.</text>
</comment>
<evidence type="ECO:0000256" key="6">
    <source>
        <dbReference type="ARBA" id="ARBA00023242"/>
    </source>
</evidence>
<evidence type="ECO:0000256" key="1">
    <source>
        <dbReference type="ARBA" id="ARBA00004123"/>
    </source>
</evidence>
<dbReference type="InterPro" id="IPR035979">
    <property type="entry name" value="RBD_domain_sf"/>
</dbReference>
<comment type="subcellular location">
    <subcellularLocation>
        <location evidence="1 8">Nucleus</location>
    </subcellularLocation>
</comment>
<proteinExistence type="inferred from homology"/>
<name>A0A3N4LAI0_9PEZI</name>
<dbReference type="GO" id="GO:0006397">
    <property type="term" value="P:mRNA processing"/>
    <property type="evidence" value="ECO:0007669"/>
    <property type="project" value="UniProtKB-KW"/>
</dbReference>
<keyword evidence="4 7" id="KW-0694">RNA-binding</keyword>
<keyword evidence="11" id="KW-1185">Reference proteome</keyword>
<dbReference type="Proteomes" id="UP000267821">
    <property type="component" value="Unassembled WGS sequence"/>
</dbReference>
<dbReference type="OrthoDB" id="10266058at2759"/>
<sequence length="391" mass="42983">MVHGGLDTLQNMFDVLTTEIALVLMYLAGMFPLPGAPRQTPMDPTRLQAFMNQGPSNAATVTALKPTNSRQAKRLILHNFPEHANEDSLTSLFNSILSNLNVITNVDPVTNIQFSANRKLGLIELKSSEDATVALAFSGIEYDGAPVEMRRPKDYIVPIVADTHHRNEQQNGGQISPMVPDTPYKIAISNIPLYLGDEQVMELLKSFGDLKAFVLVKDNDHDESKGIAFCEYVDPSTTEIAVEGLNGMELGDKFLRVQLASVGMKQAPGVELGVNAMAMMAGTTSAELEQGRVLQLLNMVTTDELMDPEEYEEIKEDIREECQKFGEVVDMNIPRPTGGSRQSAGLGKIYIRFDSPDSATQALRALAGRKFADRTVVCTYFPEENYEVGAF</sequence>
<dbReference type="STRING" id="1051890.A0A3N4LAI0"/>
<dbReference type="InParanoid" id="A0A3N4LAI0"/>
<dbReference type="Pfam" id="PF00076">
    <property type="entry name" value="RRM_1"/>
    <property type="match status" value="2"/>
</dbReference>
<dbReference type="GO" id="GO:0005634">
    <property type="term" value="C:nucleus"/>
    <property type="evidence" value="ECO:0007669"/>
    <property type="project" value="UniProtKB-SubCell"/>
</dbReference>
<dbReference type="AlphaFoldDB" id="A0A3N4LAI0"/>
<evidence type="ECO:0000256" key="2">
    <source>
        <dbReference type="ARBA" id="ARBA00022664"/>
    </source>
</evidence>
<dbReference type="InterPro" id="IPR006529">
    <property type="entry name" value="U2AF_lg"/>
</dbReference>
<dbReference type="PROSITE" id="PS50102">
    <property type="entry name" value="RRM"/>
    <property type="match status" value="3"/>
</dbReference>
<protein>
    <recommendedName>
        <fullName evidence="8">Splicing factor U2AF subunit</fullName>
    </recommendedName>
    <alternativeName>
        <fullName evidence="8">U2 snRNP auxiliary factor large subunit</fullName>
    </alternativeName>
</protein>
<dbReference type="InterPro" id="IPR003954">
    <property type="entry name" value="RRM_euk-type"/>
</dbReference>
<evidence type="ECO:0000256" key="8">
    <source>
        <dbReference type="RuleBase" id="RU364135"/>
    </source>
</evidence>
<feature type="domain" description="RRM" evidence="9">
    <location>
        <begin position="184"/>
        <end position="262"/>
    </location>
</feature>
<dbReference type="CDD" id="cd12231">
    <property type="entry name" value="RRM2_U2AF65"/>
    <property type="match status" value="1"/>
</dbReference>
<evidence type="ECO:0000313" key="11">
    <source>
        <dbReference type="Proteomes" id="UP000267821"/>
    </source>
</evidence>
<keyword evidence="3" id="KW-0677">Repeat</keyword>
<dbReference type="InterPro" id="IPR012677">
    <property type="entry name" value="Nucleotide-bd_a/b_plait_sf"/>
</dbReference>
<keyword evidence="2 8" id="KW-0507">mRNA processing</keyword>
<feature type="domain" description="RRM" evidence="9">
    <location>
        <begin position="73"/>
        <end position="154"/>
    </location>
</feature>
<evidence type="ECO:0000256" key="7">
    <source>
        <dbReference type="PROSITE-ProRule" id="PRU00176"/>
    </source>
</evidence>
<dbReference type="NCBIfam" id="TIGR01642">
    <property type="entry name" value="U2AF_lg"/>
    <property type="match status" value="1"/>
</dbReference>
<reference evidence="10 11" key="1">
    <citation type="journal article" date="2018" name="Nat. Ecol. Evol.">
        <title>Pezizomycetes genomes reveal the molecular basis of ectomycorrhizal truffle lifestyle.</title>
        <authorList>
            <person name="Murat C."/>
            <person name="Payen T."/>
            <person name="Noel B."/>
            <person name="Kuo A."/>
            <person name="Morin E."/>
            <person name="Chen J."/>
            <person name="Kohler A."/>
            <person name="Krizsan K."/>
            <person name="Balestrini R."/>
            <person name="Da Silva C."/>
            <person name="Montanini B."/>
            <person name="Hainaut M."/>
            <person name="Levati E."/>
            <person name="Barry K.W."/>
            <person name="Belfiori B."/>
            <person name="Cichocki N."/>
            <person name="Clum A."/>
            <person name="Dockter R.B."/>
            <person name="Fauchery L."/>
            <person name="Guy J."/>
            <person name="Iotti M."/>
            <person name="Le Tacon F."/>
            <person name="Lindquist E.A."/>
            <person name="Lipzen A."/>
            <person name="Malagnac F."/>
            <person name="Mello A."/>
            <person name="Molinier V."/>
            <person name="Miyauchi S."/>
            <person name="Poulain J."/>
            <person name="Riccioni C."/>
            <person name="Rubini A."/>
            <person name="Sitrit Y."/>
            <person name="Splivallo R."/>
            <person name="Traeger S."/>
            <person name="Wang M."/>
            <person name="Zifcakova L."/>
            <person name="Wipf D."/>
            <person name="Zambonelli A."/>
            <person name="Paolocci F."/>
            <person name="Nowrousian M."/>
            <person name="Ottonello S."/>
            <person name="Baldrian P."/>
            <person name="Spatafora J.W."/>
            <person name="Henrissat B."/>
            <person name="Nagy L.G."/>
            <person name="Aury J.M."/>
            <person name="Wincker P."/>
            <person name="Grigoriev I.V."/>
            <person name="Bonfante P."/>
            <person name="Martin F.M."/>
        </authorList>
    </citation>
    <scope>NUCLEOTIDE SEQUENCE [LARGE SCALE GENOMIC DNA]</scope>
    <source>
        <strain evidence="10 11">ATCC MYA-4762</strain>
    </source>
</reference>
<dbReference type="SMART" id="SM00361">
    <property type="entry name" value="RRM_1"/>
    <property type="match status" value="1"/>
</dbReference>
<dbReference type="GO" id="GO:0003723">
    <property type="term" value="F:RNA binding"/>
    <property type="evidence" value="ECO:0007669"/>
    <property type="project" value="UniProtKB-UniRule"/>
</dbReference>
<keyword evidence="6 8" id="KW-0539">Nucleus</keyword>
<evidence type="ECO:0000259" key="9">
    <source>
        <dbReference type="PROSITE" id="PS50102"/>
    </source>
</evidence>
<dbReference type="Gene3D" id="3.30.70.330">
    <property type="match status" value="3"/>
</dbReference>
<evidence type="ECO:0000256" key="4">
    <source>
        <dbReference type="ARBA" id="ARBA00022884"/>
    </source>
</evidence>
<dbReference type="GO" id="GO:0008380">
    <property type="term" value="P:RNA splicing"/>
    <property type="evidence" value="ECO:0007669"/>
    <property type="project" value="UniProtKB-KW"/>
</dbReference>
<dbReference type="SUPFAM" id="SSF54928">
    <property type="entry name" value="RNA-binding domain, RBD"/>
    <property type="match status" value="2"/>
</dbReference>
<dbReference type="CDD" id="cd12232">
    <property type="entry name" value="RRM3_U2AF65"/>
    <property type="match status" value="1"/>
</dbReference>
<gene>
    <name evidence="10" type="ORF">L211DRAFT_587389</name>
</gene>
<organism evidence="10 11">
    <name type="scientific">Terfezia boudieri ATCC MYA-4762</name>
    <dbReference type="NCBI Taxonomy" id="1051890"/>
    <lineage>
        <taxon>Eukaryota</taxon>
        <taxon>Fungi</taxon>
        <taxon>Dikarya</taxon>
        <taxon>Ascomycota</taxon>
        <taxon>Pezizomycotina</taxon>
        <taxon>Pezizomycetes</taxon>
        <taxon>Pezizales</taxon>
        <taxon>Pezizaceae</taxon>
        <taxon>Terfezia</taxon>
    </lineage>
</organism>
<feature type="domain" description="RRM" evidence="9">
    <location>
        <begin position="298"/>
        <end position="383"/>
    </location>
</feature>
<comment type="function">
    <text evidence="8">Necessary for the splicing of pre-mRNA.</text>
</comment>
<dbReference type="FunFam" id="3.30.70.330:FF:000097">
    <property type="entry name" value="U2 snRNP auxiliary factor large subunit"/>
    <property type="match status" value="1"/>
</dbReference>
<dbReference type="PANTHER" id="PTHR23139">
    <property type="entry name" value="RNA-BINDING PROTEIN"/>
    <property type="match status" value="1"/>
</dbReference>
<dbReference type="EMBL" id="ML121582">
    <property type="protein sequence ID" value="RPB19863.1"/>
    <property type="molecule type" value="Genomic_DNA"/>
</dbReference>
<keyword evidence="5 8" id="KW-0508">mRNA splicing</keyword>
<evidence type="ECO:0000256" key="3">
    <source>
        <dbReference type="ARBA" id="ARBA00022737"/>
    </source>
</evidence>
<accession>A0A3N4LAI0</accession>
<dbReference type="SMART" id="SM00360">
    <property type="entry name" value="RRM"/>
    <property type="match status" value="3"/>
</dbReference>
<dbReference type="InterPro" id="IPR000504">
    <property type="entry name" value="RRM_dom"/>
</dbReference>
<evidence type="ECO:0000256" key="5">
    <source>
        <dbReference type="ARBA" id="ARBA00023187"/>
    </source>
</evidence>